<sequence length="347" mass="38886">MSFMLRRTLASLAGPSSTASTSIPSIASTLPQAVRRRRLENPPHPASSPSPLSDPSLRTPTGKTPKRLPPQLEAEFQALRAQGQFKGDETSGRRAFLNGQVSWRNRVRGVKASKTKHLREASASGLASEVETPEELVEAEAEAELEDGEVVVTDGEVIGQRIYLPNIQIRLMRNHTPPGDAYDPNVATFRIPQSMTKTDLRGYLSAVYDLPVTFIRTDNYIAPLARQPGGGQVRRKAGSVKTYKRAVVGLSEPFHYPDDIDELYAQGRAMGLGDALGKQREEWLEDNFMVERMKTYRKSALMKFYKGYRWRSKTHDNEGNIMREIMRKRGEKEEALREAAESLSKRV</sequence>
<dbReference type="SUPFAM" id="SSF54189">
    <property type="entry name" value="Ribosomal proteins S24e, L23 and L15e"/>
    <property type="match status" value="1"/>
</dbReference>
<keyword evidence="2" id="KW-0689">Ribosomal protein</keyword>
<dbReference type="GO" id="GO:0003735">
    <property type="term" value="F:structural constituent of ribosome"/>
    <property type="evidence" value="ECO:0007669"/>
    <property type="project" value="InterPro"/>
</dbReference>
<keyword evidence="3" id="KW-0687">Ribonucleoprotein</keyword>
<protein>
    <recommendedName>
        <fullName evidence="4">Large ribosomal subunit protein uL23m</fullName>
    </recommendedName>
</protein>
<dbReference type="STRING" id="1890683.A0A427YME5"/>
<organism evidence="6 7">
    <name type="scientific">Saitozyma podzolica</name>
    <dbReference type="NCBI Taxonomy" id="1890683"/>
    <lineage>
        <taxon>Eukaryota</taxon>
        <taxon>Fungi</taxon>
        <taxon>Dikarya</taxon>
        <taxon>Basidiomycota</taxon>
        <taxon>Agaricomycotina</taxon>
        <taxon>Tremellomycetes</taxon>
        <taxon>Tremellales</taxon>
        <taxon>Trimorphomycetaceae</taxon>
        <taxon>Saitozyma</taxon>
    </lineage>
</organism>
<feature type="compositionally biased region" description="Low complexity" evidence="5">
    <location>
        <begin position="15"/>
        <end position="28"/>
    </location>
</feature>
<keyword evidence="7" id="KW-1185">Reference proteome</keyword>
<feature type="region of interest" description="Disordered" evidence="5">
    <location>
        <begin position="12"/>
        <end position="68"/>
    </location>
</feature>
<evidence type="ECO:0000256" key="3">
    <source>
        <dbReference type="ARBA" id="ARBA00023274"/>
    </source>
</evidence>
<dbReference type="Gene3D" id="3.30.70.330">
    <property type="match status" value="1"/>
</dbReference>
<proteinExistence type="inferred from homology"/>
<dbReference type="EMBL" id="RSCD01000006">
    <property type="protein sequence ID" value="RSH92246.1"/>
    <property type="molecule type" value="Genomic_DNA"/>
</dbReference>
<dbReference type="OrthoDB" id="275582at2759"/>
<dbReference type="GO" id="GO:0005762">
    <property type="term" value="C:mitochondrial large ribosomal subunit"/>
    <property type="evidence" value="ECO:0007669"/>
    <property type="project" value="TreeGrafter"/>
</dbReference>
<dbReference type="PANTHER" id="PTHR12059">
    <property type="entry name" value="RIBOSOMAL PROTEIN L23-RELATED"/>
    <property type="match status" value="1"/>
</dbReference>
<evidence type="ECO:0000256" key="5">
    <source>
        <dbReference type="SAM" id="MobiDB-lite"/>
    </source>
</evidence>
<evidence type="ECO:0000313" key="6">
    <source>
        <dbReference type="EMBL" id="RSH92246.1"/>
    </source>
</evidence>
<dbReference type="AlphaFoldDB" id="A0A427YME5"/>
<comment type="caution">
    <text evidence="6">The sequence shown here is derived from an EMBL/GenBank/DDBJ whole genome shotgun (WGS) entry which is preliminary data.</text>
</comment>
<evidence type="ECO:0000313" key="7">
    <source>
        <dbReference type="Proteomes" id="UP000279259"/>
    </source>
</evidence>
<dbReference type="GO" id="GO:0032543">
    <property type="term" value="P:mitochondrial translation"/>
    <property type="evidence" value="ECO:0007669"/>
    <property type="project" value="TreeGrafter"/>
</dbReference>
<gene>
    <name evidence="6" type="ORF">EHS25_008661</name>
</gene>
<dbReference type="Proteomes" id="UP000279259">
    <property type="component" value="Unassembled WGS sequence"/>
</dbReference>
<accession>A0A427YME5</accession>
<evidence type="ECO:0000256" key="2">
    <source>
        <dbReference type="ARBA" id="ARBA00022980"/>
    </source>
</evidence>
<dbReference type="InterPro" id="IPR012678">
    <property type="entry name" value="Ribosomal_uL23/eL15/eS24_sf"/>
</dbReference>
<dbReference type="InterPro" id="IPR012677">
    <property type="entry name" value="Nucleotide-bd_a/b_plait_sf"/>
</dbReference>
<reference evidence="6 7" key="1">
    <citation type="submission" date="2018-11" db="EMBL/GenBank/DDBJ databases">
        <title>Genome sequence of Saitozyma podzolica DSM 27192.</title>
        <authorList>
            <person name="Aliyu H."/>
            <person name="Gorte O."/>
            <person name="Ochsenreither K."/>
        </authorList>
    </citation>
    <scope>NUCLEOTIDE SEQUENCE [LARGE SCALE GENOMIC DNA]</scope>
    <source>
        <strain evidence="6 7">DSM 27192</strain>
    </source>
</reference>
<dbReference type="PANTHER" id="PTHR12059:SF5">
    <property type="entry name" value="LARGE RIBOSOMAL SUBUNIT PROTEIN UL23M"/>
    <property type="match status" value="1"/>
</dbReference>
<dbReference type="InterPro" id="IPR013025">
    <property type="entry name" value="Ribosomal_uL23-like"/>
</dbReference>
<evidence type="ECO:0000256" key="4">
    <source>
        <dbReference type="ARBA" id="ARBA00039977"/>
    </source>
</evidence>
<name>A0A427YME5_9TREE</name>
<evidence type="ECO:0000256" key="1">
    <source>
        <dbReference type="ARBA" id="ARBA00006700"/>
    </source>
</evidence>
<comment type="similarity">
    <text evidence="1">Belongs to the universal ribosomal protein uL23 family.</text>
</comment>